<dbReference type="AlphaFoldDB" id="A0AAJ5W4I4"/>
<dbReference type="Pfam" id="PF14903">
    <property type="entry name" value="WG_beta_rep"/>
    <property type="match status" value="2"/>
</dbReference>
<name>A0AAJ5W4I4_9SPHI</name>
<dbReference type="Proteomes" id="UP001214530">
    <property type="component" value="Chromosome"/>
</dbReference>
<dbReference type="EMBL" id="CP119313">
    <property type="protein sequence ID" value="WEK18006.1"/>
    <property type="molecule type" value="Genomic_DNA"/>
</dbReference>
<dbReference type="InterPro" id="IPR032774">
    <property type="entry name" value="WG_beta_rep"/>
</dbReference>
<protein>
    <submittedName>
        <fullName evidence="1">WG repeat-containing protein</fullName>
    </submittedName>
</protein>
<evidence type="ECO:0000313" key="2">
    <source>
        <dbReference type="Proteomes" id="UP001214530"/>
    </source>
</evidence>
<proteinExistence type="predicted"/>
<evidence type="ECO:0000313" key="1">
    <source>
        <dbReference type="EMBL" id="WEK18006.1"/>
    </source>
</evidence>
<sequence length="497" mass="57320">MKRLFMPIFHLDLTSRLVAKLILLLPLFISSLFSYGQRVPYREGKLWGLADTLGKIVVSPSYTEITPAGNYVYGNTTGNYFIVKQNEKFGMLNNDRIIMSPKYQRLHADSVFIKETVSKYSQFKLYNLRGELLLKDTVNSIESLGIQSYHLYLIYTSGGAGIFWYNTKNQTIQQWVSRGLKGVTIYPNKDIFIKSKKYKIVLDPQINNFSMIPVNDNSKEPLIRGDVMPVDGLYYGSSSEAVTQRVNSDFMIKIFSFAIRANKIKLITSLQKYNSDYNRKIDSMDFNINYQKAFIGKYDSEKIIPHHFNIDVTKVDTNNVYSNYIKYTEGGKYGVIASYKIIPAVYDTLEYFSNGLKKNYFIVGKYLKGTSQIKWGIINSDNEMVLPVIYDEISRKHTGDFWMLKIEGKYGLANYAGKIEFEAKYDSIVSRDSFYSTFFISDNNKYGYINPYAKCFPVLPYKISGYKENGNYITFSLVDEKENPLGYGDKKGFLYFK</sequence>
<reference evidence="1" key="1">
    <citation type="submission" date="2023-03" db="EMBL/GenBank/DDBJ databases">
        <title>Andean soil-derived lignocellulolytic bacterial consortium as a source of novel taxa and putative plastic-active enzymes.</title>
        <authorList>
            <person name="Diaz-Garcia L."/>
            <person name="Chuvochina M."/>
            <person name="Feuerriegel G."/>
            <person name="Bunk B."/>
            <person name="Sproer C."/>
            <person name="Streit W.R."/>
            <person name="Rodriguez L.M."/>
            <person name="Overmann J."/>
            <person name="Jimenez D.J."/>
        </authorList>
    </citation>
    <scope>NUCLEOTIDE SEQUENCE</scope>
    <source>
        <strain evidence="1">MAG 3858</strain>
    </source>
</reference>
<accession>A0AAJ5W4I4</accession>
<gene>
    <name evidence="1" type="ORF">P0Y49_14510</name>
</gene>
<organism evidence="1 2">
    <name type="scientific">Candidatus Pedobacter colombiensis</name>
    <dbReference type="NCBI Taxonomy" id="3121371"/>
    <lineage>
        <taxon>Bacteria</taxon>
        <taxon>Pseudomonadati</taxon>
        <taxon>Bacteroidota</taxon>
        <taxon>Sphingobacteriia</taxon>
        <taxon>Sphingobacteriales</taxon>
        <taxon>Sphingobacteriaceae</taxon>
        <taxon>Pedobacter</taxon>
    </lineage>
</organism>